<evidence type="ECO:0000313" key="2">
    <source>
        <dbReference type="EMBL" id="SES10301.1"/>
    </source>
</evidence>
<reference evidence="3" key="1">
    <citation type="submission" date="2016-10" db="EMBL/GenBank/DDBJ databases">
        <authorList>
            <person name="Varghese N."/>
            <person name="Submissions S."/>
        </authorList>
    </citation>
    <scope>NUCLEOTIDE SEQUENCE [LARGE SCALE GENOMIC DNA]</scope>
    <source>
        <strain evidence="3">S9</strain>
    </source>
</reference>
<name>A0A1H9ULX0_9BACI</name>
<organism evidence="2 3">
    <name type="scientific">Salipaludibacillus aurantiacus</name>
    <dbReference type="NCBI Taxonomy" id="1601833"/>
    <lineage>
        <taxon>Bacteria</taxon>
        <taxon>Bacillati</taxon>
        <taxon>Bacillota</taxon>
        <taxon>Bacilli</taxon>
        <taxon>Bacillales</taxon>
        <taxon>Bacillaceae</taxon>
    </lineage>
</organism>
<gene>
    <name evidence="2" type="ORF">SAMN05518684_10829</name>
</gene>
<proteinExistence type="predicted"/>
<accession>A0A1H9ULX0</accession>
<feature type="region of interest" description="Disordered" evidence="1">
    <location>
        <begin position="1"/>
        <end position="24"/>
    </location>
</feature>
<sequence length="43" mass="4933">MNKSLEGMGAPGSQTYQLIIPRSDVEREQVNHQIELTFDKDEK</sequence>
<dbReference type="STRING" id="1601833.SAMN05518684_10829"/>
<dbReference type="Proteomes" id="UP000198571">
    <property type="component" value="Unassembled WGS sequence"/>
</dbReference>
<keyword evidence="3" id="KW-1185">Reference proteome</keyword>
<dbReference type="RefSeq" id="WP_281244263.1">
    <property type="nucleotide sequence ID" value="NZ_FOGT01000008.1"/>
</dbReference>
<dbReference type="AlphaFoldDB" id="A0A1H9ULX0"/>
<evidence type="ECO:0000313" key="3">
    <source>
        <dbReference type="Proteomes" id="UP000198571"/>
    </source>
</evidence>
<evidence type="ECO:0000256" key="1">
    <source>
        <dbReference type="SAM" id="MobiDB-lite"/>
    </source>
</evidence>
<protein>
    <submittedName>
        <fullName evidence="2">Uncharacterized protein</fullName>
    </submittedName>
</protein>
<dbReference type="EMBL" id="FOGT01000008">
    <property type="protein sequence ID" value="SES10301.1"/>
    <property type="molecule type" value="Genomic_DNA"/>
</dbReference>